<reference evidence="3" key="1">
    <citation type="journal article" date="2008" name="Nat. Genet.">
        <title>The Pristionchus pacificus genome provides a unique perspective on nematode lifestyle and parasitism.</title>
        <authorList>
            <person name="Dieterich C."/>
            <person name="Clifton S.W."/>
            <person name="Schuster L.N."/>
            <person name="Chinwalla A."/>
            <person name="Delehaunty K."/>
            <person name="Dinkelacker I."/>
            <person name="Fulton L."/>
            <person name="Fulton R."/>
            <person name="Godfrey J."/>
            <person name="Minx P."/>
            <person name="Mitreva M."/>
            <person name="Roeseler W."/>
            <person name="Tian H."/>
            <person name="Witte H."/>
            <person name="Yang S.P."/>
            <person name="Wilson R.K."/>
            <person name="Sommer R.J."/>
        </authorList>
    </citation>
    <scope>NUCLEOTIDE SEQUENCE [LARGE SCALE GENOMIC DNA]</scope>
    <source>
        <strain evidence="3">PS312</strain>
    </source>
</reference>
<dbReference type="Pfam" id="PF00149">
    <property type="entry name" value="Metallophos"/>
    <property type="match status" value="1"/>
</dbReference>
<dbReference type="InterPro" id="IPR050341">
    <property type="entry name" value="PP1_catalytic_subunit"/>
</dbReference>
<dbReference type="EC" id="3.1.3.16" evidence="1"/>
<comment type="similarity">
    <text evidence="1">Belongs to the PPP phosphatase family.</text>
</comment>
<evidence type="ECO:0000256" key="1">
    <source>
        <dbReference type="RuleBase" id="RU004273"/>
    </source>
</evidence>
<dbReference type="PANTHER" id="PTHR11668">
    <property type="entry name" value="SERINE/THREONINE PROTEIN PHOSPHATASE"/>
    <property type="match status" value="1"/>
</dbReference>
<accession>A0A8R1UFX4</accession>
<dbReference type="PROSITE" id="PS00125">
    <property type="entry name" value="SER_THR_PHOSPHATASE"/>
    <property type="match status" value="1"/>
</dbReference>
<dbReference type="SUPFAM" id="SSF56300">
    <property type="entry name" value="Metallo-dependent phosphatases"/>
    <property type="match status" value="1"/>
</dbReference>
<gene>
    <name evidence="2" type="primary">WBGene00115993</name>
</gene>
<dbReference type="Proteomes" id="UP000005239">
    <property type="component" value="Unassembled WGS sequence"/>
</dbReference>
<dbReference type="InterPro" id="IPR029052">
    <property type="entry name" value="Metallo-depent_PP-like"/>
</dbReference>
<keyword evidence="3" id="KW-1185">Reference proteome</keyword>
<dbReference type="OrthoDB" id="5831000at2759"/>
<dbReference type="PANTHER" id="PTHR11668:SF516">
    <property type="entry name" value="SERINE_THREONINE SPECIFIC PROTEIN PHOSPHATASES DOMAIN-CONTAINING PROTEIN"/>
    <property type="match status" value="1"/>
</dbReference>
<name>A0A2A6C8H3_PRIPA</name>
<dbReference type="GO" id="GO:0005634">
    <property type="term" value="C:nucleus"/>
    <property type="evidence" value="ECO:0000318"/>
    <property type="project" value="GO_Central"/>
</dbReference>
<evidence type="ECO:0000313" key="3">
    <source>
        <dbReference type="Proteomes" id="UP000005239"/>
    </source>
</evidence>
<dbReference type="Gene3D" id="3.60.21.10">
    <property type="match status" value="1"/>
</dbReference>
<dbReference type="SMART" id="SM00156">
    <property type="entry name" value="PP2Ac"/>
    <property type="match status" value="1"/>
</dbReference>
<dbReference type="InterPro" id="IPR004843">
    <property type="entry name" value="Calcineurin-like_PHP"/>
</dbReference>
<dbReference type="GO" id="GO:0005737">
    <property type="term" value="C:cytoplasm"/>
    <property type="evidence" value="ECO:0000318"/>
    <property type="project" value="GO_Central"/>
</dbReference>
<reference evidence="2" key="2">
    <citation type="submission" date="2022-06" db="UniProtKB">
        <authorList>
            <consortium name="EnsemblMetazoa"/>
        </authorList>
    </citation>
    <scope>IDENTIFICATION</scope>
    <source>
        <strain evidence="2">PS312</strain>
    </source>
</reference>
<dbReference type="InterPro" id="IPR006186">
    <property type="entry name" value="Ser/Thr-sp_prot-phosphatase"/>
</dbReference>
<keyword evidence="1" id="KW-0378">Hydrolase</keyword>
<dbReference type="FunFam" id="3.60.21.10:FF:000222">
    <property type="entry name" value="Serine/threonine-protein phosphatase"/>
    <property type="match status" value="1"/>
</dbReference>
<comment type="catalytic activity">
    <reaction evidence="1">
        <text>O-phospho-L-threonyl-[protein] + H2O = L-threonyl-[protein] + phosphate</text>
        <dbReference type="Rhea" id="RHEA:47004"/>
        <dbReference type="Rhea" id="RHEA-COMP:11060"/>
        <dbReference type="Rhea" id="RHEA-COMP:11605"/>
        <dbReference type="ChEBI" id="CHEBI:15377"/>
        <dbReference type="ChEBI" id="CHEBI:30013"/>
        <dbReference type="ChEBI" id="CHEBI:43474"/>
        <dbReference type="ChEBI" id="CHEBI:61977"/>
        <dbReference type="EC" id="3.1.3.16"/>
    </reaction>
</comment>
<protein>
    <recommendedName>
        <fullName evidence="1">Serine/threonine-protein phosphatase</fullName>
        <ecNumber evidence="1">3.1.3.16</ecNumber>
    </recommendedName>
</protein>
<dbReference type="AlphaFoldDB" id="A0A2A6C8H3"/>
<dbReference type="PRINTS" id="PR00114">
    <property type="entry name" value="STPHPHTASE"/>
</dbReference>
<organism evidence="2 3">
    <name type="scientific">Pristionchus pacificus</name>
    <name type="common">Parasitic nematode worm</name>
    <dbReference type="NCBI Taxonomy" id="54126"/>
    <lineage>
        <taxon>Eukaryota</taxon>
        <taxon>Metazoa</taxon>
        <taxon>Ecdysozoa</taxon>
        <taxon>Nematoda</taxon>
        <taxon>Chromadorea</taxon>
        <taxon>Rhabditida</taxon>
        <taxon>Rhabditina</taxon>
        <taxon>Diplogasteromorpha</taxon>
        <taxon>Diplogasteroidea</taxon>
        <taxon>Neodiplogasteridae</taxon>
        <taxon>Pristionchus</taxon>
    </lineage>
</organism>
<accession>A0A2A6C8H3</accession>
<dbReference type="EnsemblMetazoa" id="PPA26439.1">
    <property type="protein sequence ID" value="PPA26439.1"/>
    <property type="gene ID" value="WBGene00115993"/>
</dbReference>
<sequence>MKIVQANEIQPASWCIMFEAGSVLGKQSDPHLPSSIPFSPHSLLLRSHQSVSTMCMVKDPTDLNKYLDNFIEKLMTARTDKRPDEKSPLVNVTVLPEDVVIVTRAAVASFKEQKTLIRVDKSALPINIVGDLHGEFRELRMMLSKCGDPICQSYLFLGDYVDRGVQGVECYMLLLALKCRFPHKVYMLRGNHEDANTATTYGFYDECKDKFAPIGETIWSHFVNVFNWMPCAALVADKIFCMHGGLSPHISALEDVENIKRPTIVPPYGLMCDLVWSDPDNKYPGWALSTRGISYTFDDDLIKKFCKAFDIDLIVRAHQIYQDMYRNGYKFFAEGRLLSIFSAPNYLNYKNDCCIVKVSAAFVVSFIVFRPILKNAKAVAATPKKGTASIE</sequence>
<dbReference type="GO" id="GO:0004722">
    <property type="term" value="F:protein serine/threonine phosphatase activity"/>
    <property type="evidence" value="ECO:0000318"/>
    <property type="project" value="GO_Central"/>
</dbReference>
<proteinExistence type="inferred from homology"/>
<evidence type="ECO:0000313" key="2">
    <source>
        <dbReference type="EnsemblMetazoa" id="PPA26439.1"/>
    </source>
</evidence>